<dbReference type="InterPro" id="IPR001173">
    <property type="entry name" value="Glyco_trans_2-like"/>
</dbReference>
<protein>
    <recommendedName>
        <fullName evidence="4">Glycosyltransferase 2-like domain-containing protein</fullName>
    </recommendedName>
</protein>
<reference evidence="6" key="1">
    <citation type="submission" date="2016-02" db="EMBL/GenBank/DDBJ databases">
        <title>Dietzia cinnamea strain CD11_5 genome sequencing and assembly.</title>
        <authorList>
            <person name="Kaur G."/>
            <person name="Nair G.R."/>
            <person name="Mayilraj S."/>
        </authorList>
    </citation>
    <scope>NUCLEOTIDE SEQUENCE [LARGE SCALE GENOMIC DNA]</scope>
    <source>
        <strain evidence="6">CD10_2</strain>
    </source>
</reference>
<keyword evidence="2" id="KW-0328">Glycosyltransferase</keyword>
<evidence type="ECO:0000313" key="5">
    <source>
        <dbReference type="EMBL" id="OAH47282.1"/>
    </source>
</evidence>
<dbReference type="RefSeq" id="WP_016715034.1">
    <property type="nucleotide sequence ID" value="NZ_CP022562.1"/>
</dbReference>
<keyword evidence="1" id="KW-0472">Membrane</keyword>
<evidence type="ECO:0000256" key="2">
    <source>
        <dbReference type="ARBA" id="ARBA00022676"/>
    </source>
</evidence>
<dbReference type="EMBL" id="LSTU01000050">
    <property type="protein sequence ID" value="OAH47282.1"/>
    <property type="molecule type" value="Genomic_DNA"/>
</dbReference>
<proteinExistence type="predicted"/>
<dbReference type="AlphaFoldDB" id="A0AAP7KEE4"/>
<keyword evidence="1" id="KW-0997">Cell inner membrane</keyword>
<name>A0AAP7KEE4_9PSED</name>
<dbReference type="Gene3D" id="3.90.550.10">
    <property type="entry name" value="Spore Coat Polysaccharide Biosynthesis Protein SpsA, Chain A"/>
    <property type="match status" value="1"/>
</dbReference>
<dbReference type="InterPro" id="IPR029044">
    <property type="entry name" value="Nucleotide-diphossugar_trans"/>
</dbReference>
<evidence type="ECO:0000313" key="6">
    <source>
        <dbReference type="Proteomes" id="UP000077242"/>
    </source>
</evidence>
<feature type="domain" description="Glycosyltransferase 2-like" evidence="4">
    <location>
        <begin position="10"/>
        <end position="174"/>
    </location>
</feature>
<dbReference type="Pfam" id="PF00535">
    <property type="entry name" value="Glycos_transf_2"/>
    <property type="match status" value="1"/>
</dbReference>
<keyword evidence="1" id="KW-1003">Cell membrane</keyword>
<dbReference type="PANTHER" id="PTHR22916:SF51">
    <property type="entry name" value="GLYCOSYLTRANSFERASE EPSH-RELATED"/>
    <property type="match status" value="1"/>
</dbReference>
<gene>
    <name evidence="5" type="ORF">AYJ70_29265</name>
</gene>
<sequence length="337" mass="37814">MSGAQLPQVSVIVPVYNMADYVARCLHSICAIDCQRLEIIVIDDGSKDDSLAICQAKLAGRDDVKILTQANAGQGVARNYGLQHATGKYVLFVDSDDTVDPRIISCTLPLMEESNYDFINFGLDFVSEDGRVSHSIVPGRHKELKGRAIFERAMMDEEILSSPVNKLYSRAFLERHNVRFPETRGCEDIFFSRALALHASATGFVAEVLYHALVRYGSTTRSAGAGLLIAALEVLAIEKRYLQEQGVYQTYSELYQRHYAKQIAYIFYVLAYRAKNLQVYTDAVRLARQEPDFQRLAANGKWGDVGLKYRVVLMGSRFPFMLRAMASVLALLNVKPY</sequence>
<dbReference type="PANTHER" id="PTHR22916">
    <property type="entry name" value="GLYCOSYLTRANSFERASE"/>
    <property type="match status" value="1"/>
</dbReference>
<evidence type="ECO:0000259" key="4">
    <source>
        <dbReference type="Pfam" id="PF00535"/>
    </source>
</evidence>
<dbReference type="GO" id="GO:0016758">
    <property type="term" value="F:hexosyltransferase activity"/>
    <property type="evidence" value="ECO:0007669"/>
    <property type="project" value="UniProtKB-ARBA"/>
</dbReference>
<dbReference type="GeneID" id="49867464"/>
<dbReference type="CDD" id="cd00761">
    <property type="entry name" value="Glyco_tranf_GTA_type"/>
    <property type="match status" value="1"/>
</dbReference>
<organism evidence="5 6">
    <name type="scientific">Pseudomonas monteilii</name>
    <dbReference type="NCBI Taxonomy" id="76759"/>
    <lineage>
        <taxon>Bacteria</taxon>
        <taxon>Pseudomonadati</taxon>
        <taxon>Pseudomonadota</taxon>
        <taxon>Gammaproteobacteria</taxon>
        <taxon>Pseudomonadales</taxon>
        <taxon>Pseudomonadaceae</taxon>
        <taxon>Pseudomonas</taxon>
    </lineage>
</organism>
<evidence type="ECO:0000256" key="1">
    <source>
        <dbReference type="ARBA" id="ARBA00022519"/>
    </source>
</evidence>
<comment type="caution">
    <text evidence="5">The sequence shown here is derived from an EMBL/GenBank/DDBJ whole genome shotgun (WGS) entry which is preliminary data.</text>
</comment>
<accession>A0AAP7KEE4</accession>
<keyword evidence="3" id="KW-0808">Transferase</keyword>
<dbReference type="SUPFAM" id="SSF53448">
    <property type="entry name" value="Nucleotide-diphospho-sugar transferases"/>
    <property type="match status" value="1"/>
</dbReference>
<evidence type="ECO:0000256" key="3">
    <source>
        <dbReference type="ARBA" id="ARBA00022679"/>
    </source>
</evidence>
<dbReference type="Proteomes" id="UP000077242">
    <property type="component" value="Unassembled WGS sequence"/>
</dbReference>